<dbReference type="SUPFAM" id="SSF81631">
    <property type="entry name" value="PAP/OAS1 substrate-binding domain"/>
    <property type="match status" value="1"/>
</dbReference>
<dbReference type="Proteomes" id="UP000053237">
    <property type="component" value="Unassembled WGS sequence"/>
</dbReference>
<evidence type="ECO:0000259" key="10">
    <source>
        <dbReference type="Pfam" id="PF22600"/>
    </source>
</evidence>
<dbReference type="Pfam" id="PF03828">
    <property type="entry name" value="PAP_assoc"/>
    <property type="match status" value="1"/>
</dbReference>
<dbReference type="PANTHER" id="PTHR12271:SF40">
    <property type="entry name" value="POLY(A) RNA POLYMERASE GLD2"/>
    <property type="match status" value="1"/>
</dbReference>
<comment type="subcellular location">
    <subcellularLocation>
        <location evidence="3">Cytoplasm</location>
    </subcellularLocation>
</comment>
<feature type="compositionally biased region" description="Polar residues" evidence="8">
    <location>
        <begin position="219"/>
        <end position="228"/>
    </location>
</feature>
<dbReference type="GO" id="GO:0031123">
    <property type="term" value="P:RNA 3'-end processing"/>
    <property type="evidence" value="ECO:0007669"/>
    <property type="project" value="TreeGrafter"/>
</dbReference>
<evidence type="ECO:0000256" key="3">
    <source>
        <dbReference type="ARBA" id="ARBA00004496"/>
    </source>
</evidence>
<evidence type="ECO:0000313" key="11">
    <source>
        <dbReference type="EMBL" id="CCI49180.1"/>
    </source>
</evidence>
<comment type="cofactor">
    <cofactor evidence="2">
        <name>Mg(2+)</name>
        <dbReference type="ChEBI" id="CHEBI:18420"/>
    </cofactor>
</comment>
<dbReference type="InterPro" id="IPR043519">
    <property type="entry name" value="NT_sf"/>
</dbReference>
<evidence type="ECO:0000256" key="5">
    <source>
        <dbReference type="ARBA" id="ARBA00022679"/>
    </source>
</evidence>
<dbReference type="InterPro" id="IPR002058">
    <property type="entry name" value="PAP_assoc"/>
</dbReference>
<name>A0A024GQK1_9STRA</name>
<evidence type="ECO:0000256" key="4">
    <source>
        <dbReference type="ARBA" id="ARBA00022490"/>
    </source>
</evidence>
<dbReference type="OrthoDB" id="407432at2759"/>
<evidence type="ECO:0000256" key="2">
    <source>
        <dbReference type="ARBA" id="ARBA00001946"/>
    </source>
</evidence>
<proteinExistence type="predicted"/>
<dbReference type="Gene3D" id="3.30.460.10">
    <property type="entry name" value="Beta Polymerase, domain 2"/>
    <property type="match status" value="1"/>
</dbReference>
<dbReference type="InParanoid" id="A0A024GQK1"/>
<keyword evidence="4" id="KW-0963">Cytoplasm</keyword>
<comment type="caution">
    <text evidence="11">The sequence shown here is derived from an EMBL/GenBank/DDBJ whole genome shotgun (WGS) entry which is preliminary data.</text>
</comment>
<dbReference type="PANTHER" id="PTHR12271">
    <property type="entry name" value="POLY A POLYMERASE CID PAP -RELATED"/>
    <property type="match status" value="1"/>
</dbReference>
<protein>
    <submittedName>
        <fullName evidence="11">Uncharacterized protein</fullName>
    </submittedName>
</protein>
<feature type="region of interest" description="Disordered" evidence="8">
    <location>
        <begin position="191"/>
        <end position="228"/>
    </location>
</feature>
<dbReference type="Pfam" id="PF22600">
    <property type="entry name" value="MTPAP-like_central"/>
    <property type="match status" value="2"/>
</dbReference>
<evidence type="ECO:0000259" key="9">
    <source>
        <dbReference type="Pfam" id="PF03828"/>
    </source>
</evidence>
<keyword evidence="6" id="KW-0479">Metal-binding</keyword>
<dbReference type="GO" id="GO:0046872">
    <property type="term" value="F:metal ion binding"/>
    <property type="evidence" value="ECO:0007669"/>
    <property type="project" value="UniProtKB-KW"/>
</dbReference>
<feature type="domain" description="Poly(A) RNA polymerase mitochondrial-like central palm" evidence="10">
    <location>
        <begin position="590"/>
        <end position="643"/>
    </location>
</feature>
<keyword evidence="12" id="KW-1185">Reference proteome</keyword>
<reference evidence="11 12" key="1">
    <citation type="submission" date="2012-05" db="EMBL/GenBank/DDBJ databases">
        <title>Recombination and specialization in a pathogen metapopulation.</title>
        <authorList>
            <person name="Gardiner A."/>
            <person name="Kemen E."/>
            <person name="Schultz-Larsen T."/>
            <person name="MacLean D."/>
            <person name="Van Oosterhout C."/>
            <person name="Jones J.D.G."/>
        </authorList>
    </citation>
    <scope>NUCLEOTIDE SEQUENCE [LARGE SCALE GENOMIC DNA]</scope>
    <source>
        <strain evidence="11 12">Ac Nc2</strain>
    </source>
</reference>
<sequence length="847" mass="97402">MAAHRRTKKTKTKWVPVVNGTVPKSVKEVPTSSLSSKEQDAQKMKEKSATIEEIVATKTRKPSFLWEALLHEPQDKLFDAGFKARNGKPPTMKMNLDFVYCILNQVYMCNSAESLDNEEALLRCWELHQNVMWLREQRSQKNEQDDTGVEEETVDSTLQSESVHLILQLAQTQLINTMECVHSFLQTNVSVGEEPSKKKKKRSKNKSKNAKNEEEPNQIHANGNQIEGTNVENQVSLEASVVSTEKKLLNTHNDSEKIPISGVERFFIAEIINITTEIVKCRVPWRDRELLVKWQTTIDSTKQKLHECEYLWNHAKYKKATKSPFRATISVCNNRQRDLQEFAEFLHTSEEKERNGFRPLLALKVPSELHESVYSINEEIWNLFSSLHINEQDEQCRLDIAHRIQQLLHQRKFKLCLSHTLRVYGSSKSGFGAKSADIDLCFCENQVPSLTHPQDMSLRFASMQLQNAANIQNEEAGALSFVYLLHLQKQVWDKLEKLKVKPGKDNARESEELENVDQNRIDGKSKNTIKGEKEEMKECIIAHLRHFHSILQQMCRNCGQSEASSNSMKTSSTEPSPNVPIDKADLFKVRDILVGCGYDIRAIIHHARIPIIRFLDRASQIECDVSFGNIFASSNTLLLRSYAHLDKRLRIIGFAVKHWAKCRGLVDAACGYLSSYSFIVMTIYYYLVRTHLIANLQDHQLIQECHPEHTDNLPMFCTKLEHARQYHTAHLVAKGERMLEQVDLRALLVGFFDFYANIFNFASHVICIRLARSIPPIEYIDKIDRWGTKAKIWRISIEDPLEVDRDLGCVLRPHNQNRIIQEFTRAYKLLTSGQSFVGSVCTPKCKK</sequence>
<dbReference type="InterPro" id="IPR054708">
    <property type="entry name" value="MTPAP-like_central"/>
</dbReference>
<evidence type="ECO:0000313" key="12">
    <source>
        <dbReference type="Proteomes" id="UP000053237"/>
    </source>
</evidence>
<gene>
    <name evidence="11" type="ORF">BN9_104620</name>
</gene>
<dbReference type="SUPFAM" id="SSF81301">
    <property type="entry name" value="Nucleotidyltransferase"/>
    <property type="match status" value="1"/>
</dbReference>
<keyword evidence="5" id="KW-0808">Transferase</keyword>
<feature type="compositionally biased region" description="Basic residues" evidence="8">
    <location>
        <begin position="197"/>
        <end position="209"/>
    </location>
</feature>
<organism evidence="11 12">
    <name type="scientific">Albugo candida</name>
    <dbReference type="NCBI Taxonomy" id="65357"/>
    <lineage>
        <taxon>Eukaryota</taxon>
        <taxon>Sar</taxon>
        <taxon>Stramenopiles</taxon>
        <taxon>Oomycota</taxon>
        <taxon>Peronosporomycetes</taxon>
        <taxon>Albuginales</taxon>
        <taxon>Albuginaceae</taxon>
        <taxon>Albugo</taxon>
    </lineage>
</organism>
<accession>A0A024GQK1</accession>
<feature type="domain" description="PAP-associated" evidence="9">
    <location>
        <begin position="744"/>
        <end position="804"/>
    </location>
</feature>
<dbReference type="GO" id="GO:0016779">
    <property type="term" value="F:nucleotidyltransferase activity"/>
    <property type="evidence" value="ECO:0007669"/>
    <property type="project" value="TreeGrafter"/>
</dbReference>
<evidence type="ECO:0000256" key="6">
    <source>
        <dbReference type="ARBA" id="ARBA00022723"/>
    </source>
</evidence>
<feature type="domain" description="Poly(A) RNA polymerase mitochondrial-like central palm" evidence="10">
    <location>
        <begin position="376"/>
        <end position="473"/>
    </location>
</feature>
<comment type="cofactor">
    <cofactor evidence="1">
        <name>Mn(2+)</name>
        <dbReference type="ChEBI" id="CHEBI:29035"/>
    </cofactor>
</comment>
<dbReference type="Gene3D" id="1.10.1410.10">
    <property type="match status" value="1"/>
</dbReference>
<keyword evidence="7" id="KW-0460">Magnesium</keyword>
<dbReference type="STRING" id="65357.A0A024GQK1"/>
<evidence type="ECO:0000256" key="1">
    <source>
        <dbReference type="ARBA" id="ARBA00001936"/>
    </source>
</evidence>
<dbReference type="GO" id="GO:0005737">
    <property type="term" value="C:cytoplasm"/>
    <property type="evidence" value="ECO:0007669"/>
    <property type="project" value="UniProtKB-SubCell"/>
</dbReference>
<dbReference type="EMBL" id="CAIX01000280">
    <property type="protein sequence ID" value="CCI49180.1"/>
    <property type="molecule type" value="Genomic_DNA"/>
</dbReference>
<evidence type="ECO:0000256" key="7">
    <source>
        <dbReference type="ARBA" id="ARBA00022842"/>
    </source>
</evidence>
<dbReference type="AlphaFoldDB" id="A0A024GQK1"/>
<evidence type="ECO:0000256" key="8">
    <source>
        <dbReference type="SAM" id="MobiDB-lite"/>
    </source>
</evidence>